<evidence type="ECO:0000313" key="1">
    <source>
        <dbReference type="EMBL" id="KAH9290825.1"/>
    </source>
</evidence>
<accession>A0AA38BXQ1</accession>
<protein>
    <submittedName>
        <fullName evidence="1">Uncharacterized protein</fullName>
    </submittedName>
</protein>
<gene>
    <name evidence="1" type="ORF">KI387_034942</name>
</gene>
<dbReference type="AlphaFoldDB" id="A0AA38BXQ1"/>
<feature type="non-terminal residue" evidence="1">
    <location>
        <position position="1"/>
    </location>
</feature>
<proteinExistence type="predicted"/>
<organism evidence="1 2">
    <name type="scientific">Taxus chinensis</name>
    <name type="common">Chinese yew</name>
    <name type="synonym">Taxus wallichiana var. chinensis</name>
    <dbReference type="NCBI Taxonomy" id="29808"/>
    <lineage>
        <taxon>Eukaryota</taxon>
        <taxon>Viridiplantae</taxon>
        <taxon>Streptophyta</taxon>
        <taxon>Embryophyta</taxon>
        <taxon>Tracheophyta</taxon>
        <taxon>Spermatophyta</taxon>
        <taxon>Pinopsida</taxon>
        <taxon>Pinidae</taxon>
        <taxon>Conifers II</taxon>
        <taxon>Cupressales</taxon>
        <taxon>Taxaceae</taxon>
        <taxon>Taxus</taxon>
    </lineage>
</organism>
<dbReference type="EMBL" id="JAHRHJ020003813">
    <property type="protein sequence ID" value="KAH9290825.1"/>
    <property type="molecule type" value="Genomic_DNA"/>
</dbReference>
<reference evidence="1 2" key="1">
    <citation type="journal article" date="2021" name="Nat. Plants">
        <title>The Taxus genome provides insights into paclitaxel biosynthesis.</title>
        <authorList>
            <person name="Xiong X."/>
            <person name="Gou J."/>
            <person name="Liao Q."/>
            <person name="Li Y."/>
            <person name="Zhou Q."/>
            <person name="Bi G."/>
            <person name="Li C."/>
            <person name="Du R."/>
            <person name="Wang X."/>
            <person name="Sun T."/>
            <person name="Guo L."/>
            <person name="Liang H."/>
            <person name="Lu P."/>
            <person name="Wu Y."/>
            <person name="Zhang Z."/>
            <person name="Ro D.K."/>
            <person name="Shang Y."/>
            <person name="Huang S."/>
            <person name="Yan J."/>
        </authorList>
    </citation>
    <scope>NUCLEOTIDE SEQUENCE [LARGE SCALE GENOMIC DNA]</scope>
    <source>
        <strain evidence="1">Ta-2019</strain>
    </source>
</reference>
<comment type="caution">
    <text evidence="1">The sequence shown here is derived from an EMBL/GenBank/DDBJ whole genome shotgun (WGS) entry which is preliminary data.</text>
</comment>
<name>A0AA38BXQ1_TAXCH</name>
<keyword evidence="2" id="KW-1185">Reference proteome</keyword>
<dbReference type="Proteomes" id="UP000824469">
    <property type="component" value="Unassembled WGS sequence"/>
</dbReference>
<sequence>MMSSLNWSAICVYNMETGISFPADLFVVQVSILLAIVHMPLASGGLFSVPEEHTSNLSGSHWSAYFHQVSLGTTLRQEHLAVLDAKLASCDSDTNKMKDTSLWFDVVLEAIEDIRPYIAVQVKASVGILVLFGMCMVHEVSGGAQSVELHNVVQIAYALKPGNALEGPVPAWKRTRYWYEVRYVVGTAGNVPTWIGYGPGTVLPYPARTLSLW</sequence>
<evidence type="ECO:0000313" key="2">
    <source>
        <dbReference type="Proteomes" id="UP000824469"/>
    </source>
</evidence>